<dbReference type="KEGG" id="ppec:H9W90_10225"/>
<gene>
    <name evidence="1" type="ORF">H9W90_10225</name>
</gene>
<evidence type="ECO:0000313" key="2">
    <source>
        <dbReference type="Proteomes" id="UP000515808"/>
    </source>
</evidence>
<dbReference type="EMBL" id="CP060695">
    <property type="protein sequence ID" value="QNM84572.1"/>
    <property type="molecule type" value="Genomic_DNA"/>
</dbReference>
<reference evidence="1 2" key="1">
    <citation type="submission" date="2020-08" db="EMBL/GenBank/DDBJ databases">
        <title>Polaribacter sp. L12M9 isolated from gut of the Korean scallop.</title>
        <authorList>
            <person name="Jeong Y.S."/>
        </authorList>
    </citation>
    <scope>NUCLEOTIDE SEQUENCE [LARGE SCALE GENOMIC DNA]</scope>
    <source>
        <strain evidence="1 2">L12M9</strain>
    </source>
</reference>
<organism evidence="1 2">
    <name type="scientific">Polaribacter pectinis</name>
    <dbReference type="NCBI Taxonomy" id="2738844"/>
    <lineage>
        <taxon>Bacteria</taxon>
        <taxon>Pseudomonadati</taxon>
        <taxon>Bacteroidota</taxon>
        <taxon>Flavobacteriia</taxon>
        <taxon>Flavobacteriales</taxon>
        <taxon>Flavobacteriaceae</taxon>
    </lineage>
</organism>
<keyword evidence="2" id="KW-1185">Reference proteome</keyword>
<dbReference type="AlphaFoldDB" id="A0A7G9L7H3"/>
<protein>
    <submittedName>
        <fullName evidence="1">Uncharacterized protein</fullName>
    </submittedName>
</protein>
<proteinExistence type="predicted"/>
<dbReference type="RefSeq" id="WP_187481502.1">
    <property type="nucleotide sequence ID" value="NZ_CP060695.1"/>
</dbReference>
<name>A0A7G9L7H3_9FLAO</name>
<accession>A0A7G9L7H3</accession>
<sequence>MEPRMYVCEYCKKEYLPKRRRVQKFCSDSCRVRKHQLKSSKISKELSLKENIVQKEKTKIEAVSFAGVGNAALGNLAVKTLSTLFTKEENKPATKGDILKLTKLIRYQEIRNLSKDLLGKKPFFDSFLCIVVYK</sequence>
<dbReference type="Proteomes" id="UP000515808">
    <property type="component" value="Chromosome"/>
</dbReference>
<evidence type="ECO:0000313" key="1">
    <source>
        <dbReference type="EMBL" id="QNM84572.1"/>
    </source>
</evidence>